<dbReference type="RefSeq" id="WP_015695274.1">
    <property type="nucleotide sequence ID" value="NZ_AP018492.1"/>
</dbReference>
<dbReference type="Pfam" id="PF07992">
    <property type="entry name" value="Pyr_redox_2"/>
    <property type="match status" value="1"/>
</dbReference>
<evidence type="ECO:0000313" key="9">
    <source>
        <dbReference type="Proteomes" id="UP000269226"/>
    </source>
</evidence>
<evidence type="ECO:0000256" key="1">
    <source>
        <dbReference type="ARBA" id="ARBA00011738"/>
    </source>
</evidence>
<dbReference type="EMBL" id="AP018492">
    <property type="protein sequence ID" value="BBC61458.1"/>
    <property type="molecule type" value="Genomic_DNA"/>
</dbReference>
<feature type="binding site" evidence="6">
    <location>
        <position position="45"/>
    </location>
    <ligand>
        <name>FAD</name>
        <dbReference type="ChEBI" id="CHEBI:57692"/>
    </ligand>
</feature>
<dbReference type="GeneID" id="57043897"/>
<dbReference type="Proteomes" id="UP000269226">
    <property type="component" value="Chromosome"/>
</dbReference>
<comment type="subunit">
    <text evidence="1 6">Homodimer.</text>
</comment>
<dbReference type="GO" id="GO:0050661">
    <property type="term" value="F:NADP binding"/>
    <property type="evidence" value="ECO:0007669"/>
    <property type="project" value="UniProtKB-UniRule"/>
</dbReference>
<accession>A0A2Z5Y3Y1</accession>
<dbReference type="SUPFAM" id="SSF51905">
    <property type="entry name" value="FAD/NAD(P)-binding domain"/>
    <property type="match status" value="1"/>
</dbReference>
<keyword evidence="3 6" id="KW-0274">FAD</keyword>
<dbReference type="InterPro" id="IPR022890">
    <property type="entry name" value="Fd--NADP_Rdtase_type_2"/>
</dbReference>
<feature type="binding site" evidence="6">
    <location>
        <position position="50"/>
    </location>
    <ligand>
        <name>FAD</name>
        <dbReference type="ChEBI" id="CHEBI:57692"/>
    </ligand>
</feature>
<feature type="binding site" evidence="6">
    <location>
        <position position="123"/>
    </location>
    <ligand>
        <name>FAD</name>
        <dbReference type="ChEBI" id="CHEBI:57692"/>
    </ligand>
</feature>
<organism evidence="8 9">
    <name type="scientific">Melissococcus plutonius</name>
    <dbReference type="NCBI Taxonomy" id="33970"/>
    <lineage>
        <taxon>Bacteria</taxon>
        <taxon>Bacillati</taxon>
        <taxon>Bacillota</taxon>
        <taxon>Bacilli</taxon>
        <taxon>Lactobacillales</taxon>
        <taxon>Enterococcaceae</taxon>
        <taxon>Melissococcus</taxon>
    </lineage>
</organism>
<dbReference type="HAMAP" id="MF_01685">
    <property type="entry name" value="FENR2"/>
    <property type="match status" value="1"/>
</dbReference>
<dbReference type="Gene3D" id="3.50.50.60">
    <property type="entry name" value="FAD/NAD(P)-binding domain"/>
    <property type="match status" value="2"/>
</dbReference>
<feature type="binding site" evidence="6">
    <location>
        <position position="37"/>
    </location>
    <ligand>
        <name>FAD</name>
        <dbReference type="ChEBI" id="CHEBI:57692"/>
    </ligand>
</feature>
<feature type="domain" description="FAD/NAD(P)-binding" evidence="7">
    <location>
        <begin position="9"/>
        <end position="305"/>
    </location>
</feature>
<evidence type="ECO:0000256" key="4">
    <source>
        <dbReference type="ARBA" id="ARBA00022857"/>
    </source>
</evidence>
<evidence type="ECO:0000313" key="8">
    <source>
        <dbReference type="EMBL" id="BBC61458.1"/>
    </source>
</evidence>
<comment type="similarity">
    <text evidence="6">Belongs to the ferredoxin--NADP reductase type 2 family.</text>
</comment>
<proteinExistence type="inferred from homology"/>
<comment type="cofactor">
    <cofactor evidence="6">
        <name>FAD</name>
        <dbReference type="ChEBI" id="CHEBI:57692"/>
    </cofactor>
    <text evidence="6">Binds 1 FAD per subunit.</text>
</comment>
<dbReference type="PRINTS" id="PR00469">
    <property type="entry name" value="PNDRDTASEII"/>
</dbReference>
<comment type="catalytic activity">
    <reaction evidence="6">
        <text>2 reduced [2Fe-2S]-[ferredoxin] + NADP(+) + H(+) = 2 oxidized [2Fe-2S]-[ferredoxin] + NADPH</text>
        <dbReference type="Rhea" id="RHEA:20125"/>
        <dbReference type="Rhea" id="RHEA-COMP:10000"/>
        <dbReference type="Rhea" id="RHEA-COMP:10001"/>
        <dbReference type="ChEBI" id="CHEBI:15378"/>
        <dbReference type="ChEBI" id="CHEBI:33737"/>
        <dbReference type="ChEBI" id="CHEBI:33738"/>
        <dbReference type="ChEBI" id="CHEBI:57783"/>
        <dbReference type="ChEBI" id="CHEBI:58349"/>
        <dbReference type="EC" id="1.18.1.2"/>
    </reaction>
</comment>
<dbReference type="InterPro" id="IPR050097">
    <property type="entry name" value="Ferredoxin-NADP_redctase_2"/>
</dbReference>
<keyword evidence="5 6" id="KW-0560">Oxidoreductase</keyword>
<evidence type="ECO:0000256" key="3">
    <source>
        <dbReference type="ARBA" id="ARBA00022827"/>
    </source>
</evidence>
<protein>
    <recommendedName>
        <fullName evidence="6">Ferredoxin--NADP reductase</fullName>
        <shortName evidence="6">FNR</shortName>
        <shortName evidence="6">Fd-NADP(+) reductase</shortName>
        <ecNumber evidence="6">1.18.1.2</ecNumber>
    </recommendedName>
</protein>
<feature type="binding site" evidence="6">
    <location>
        <position position="90"/>
    </location>
    <ligand>
        <name>FAD</name>
        <dbReference type="ChEBI" id="CHEBI:57692"/>
    </ligand>
</feature>
<reference evidence="8 9" key="1">
    <citation type="submission" date="2018-01" db="EMBL/GenBank/DDBJ databases">
        <title>Whole genome sequence of Melissococcus plutonius DAT561.</title>
        <authorList>
            <person name="Okumura K."/>
            <person name="Takamatsu D."/>
            <person name="Okura M."/>
        </authorList>
    </citation>
    <scope>NUCLEOTIDE SEQUENCE [LARGE SCALE GENOMIC DNA]</scope>
    <source>
        <strain evidence="8 9">DAT561</strain>
    </source>
</reference>
<evidence type="ECO:0000256" key="2">
    <source>
        <dbReference type="ARBA" id="ARBA00022630"/>
    </source>
</evidence>
<feature type="binding site" evidence="6">
    <location>
        <position position="18"/>
    </location>
    <ligand>
        <name>FAD</name>
        <dbReference type="ChEBI" id="CHEBI:57692"/>
    </ligand>
</feature>
<keyword evidence="4 6" id="KW-0521">NADP</keyword>
<dbReference type="EC" id="1.18.1.2" evidence="6"/>
<name>A0A2Z5Y3Y1_9ENTE</name>
<evidence type="ECO:0000259" key="7">
    <source>
        <dbReference type="Pfam" id="PF07992"/>
    </source>
</evidence>
<dbReference type="AlphaFoldDB" id="A0A2Z5Y3Y1"/>
<sequence length="334" mass="37544">MEIPEDIYEITIIGGGPTGLFAAFYAGLRQARTKIIDSLPQLGGQLTTLYPEKEIYDIPGFTNIKAAKLIENLTNQIAPYNQTICLNEEVTHLVKEKNYFRIETTKNSHYSKAVIISTGNGAFQPRRLSIANAEKFENTAIYYSIDQLNQFKHKRIAVAGGGDTAMDWALMLESIASEVSIIHRRTKFRGHEYSVEQLKNSNITIYTPYTIEQLLVNEQNFQGIRLKKVKSTQPSTIDLTLDALIVSYGFVSSQDYLNNWGLDTQQNTIKVSSNMQTSIEGIYAIGDICYYDGKVKLITTGFGEAPTAVNNALHFIRPDEKIQPRHSTSLKNNR</sequence>
<dbReference type="PRINTS" id="PR00368">
    <property type="entry name" value="FADPNR"/>
</dbReference>
<dbReference type="PANTHER" id="PTHR48105">
    <property type="entry name" value="THIOREDOXIN REDUCTASE 1-RELATED-RELATED"/>
    <property type="match status" value="1"/>
</dbReference>
<dbReference type="GO" id="GO:0050660">
    <property type="term" value="F:flavin adenine dinucleotide binding"/>
    <property type="evidence" value="ECO:0007669"/>
    <property type="project" value="UniProtKB-UniRule"/>
</dbReference>
<dbReference type="GO" id="GO:0004324">
    <property type="term" value="F:ferredoxin-NADP+ reductase activity"/>
    <property type="evidence" value="ECO:0007669"/>
    <property type="project" value="UniProtKB-UniRule"/>
</dbReference>
<evidence type="ECO:0000256" key="5">
    <source>
        <dbReference type="ARBA" id="ARBA00023002"/>
    </source>
</evidence>
<dbReference type="InterPro" id="IPR036188">
    <property type="entry name" value="FAD/NAD-bd_sf"/>
</dbReference>
<feature type="binding site" evidence="6">
    <location>
        <position position="328"/>
    </location>
    <ligand>
        <name>FAD</name>
        <dbReference type="ChEBI" id="CHEBI:57692"/>
    </ligand>
</feature>
<keyword evidence="2 6" id="KW-0285">Flavoprotein</keyword>
<dbReference type="InterPro" id="IPR023753">
    <property type="entry name" value="FAD/NAD-binding_dom"/>
</dbReference>
<feature type="binding site" evidence="6">
    <location>
        <position position="287"/>
    </location>
    <ligand>
        <name>FAD</name>
        <dbReference type="ChEBI" id="CHEBI:57692"/>
    </ligand>
</feature>
<gene>
    <name evidence="8" type="ORF">DAT561_1358</name>
</gene>
<evidence type="ECO:0000256" key="6">
    <source>
        <dbReference type="HAMAP-Rule" id="MF_01685"/>
    </source>
</evidence>